<accession>A0A1A9W498</accession>
<evidence type="ECO:0000313" key="2">
    <source>
        <dbReference type="EnsemblMetazoa" id="GBRI005777-PA"/>
    </source>
</evidence>
<evidence type="ECO:0000256" key="1">
    <source>
        <dbReference type="SAM" id="Phobius"/>
    </source>
</evidence>
<sequence>MYSSHSIDAKTRALCTCKIVEFKGASILFTFTIKTSTIFVSYILGLIVISLSKSVNVNNWSHSKGNDGALAAAAAAAAAATTLDGYNKNVAIFFFVLFLLFCLVVAVVQQHQQK</sequence>
<keyword evidence="3" id="KW-1185">Reference proteome</keyword>
<proteinExistence type="predicted"/>
<protein>
    <submittedName>
        <fullName evidence="2">Uncharacterized protein</fullName>
    </submittedName>
</protein>
<feature type="transmembrane region" description="Helical" evidence="1">
    <location>
        <begin position="27"/>
        <end position="51"/>
    </location>
</feature>
<reference evidence="3" key="1">
    <citation type="submission" date="2014-03" db="EMBL/GenBank/DDBJ databases">
        <authorList>
            <person name="Aksoy S."/>
            <person name="Warren W."/>
            <person name="Wilson R.K."/>
        </authorList>
    </citation>
    <scope>NUCLEOTIDE SEQUENCE [LARGE SCALE GENOMIC DNA]</scope>
    <source>
        <strain evidence="3">IAEA</strain>
    </source>
</reference>
<dbReference type="EnsemblMetazoa" id="GBRI005777-RA">
    <property type="protein sequence ID" value="GBRI005777-PA"/>
    <property type="gene ID" value="GBRI005777"/>
</dbReference>
<dbReference type="Proteomes" id="UP000091820">
    <property type="component" value="Unassembled WGS sequence"/>
</dbReference>
<dbReference type="VEuPathDB" id="VectorBase:GBRI005777"/>
<dbReference type="AlphaFoldDB" id="A0A1A9W498"/>
<reference evidence="2" key="2">
    <citation type="submission" date="2020-05" db="UniProtKB">
        <authorList>
            <consortium name="EnsemblMetazoa"/>
        </authorList>
    </citation>
    <scope>IDENTIFICATION</scope>
    <source>
        <strain evidence="2">IAEA</strain>
    </source>
</reference>
<keyword evidence="1" id="KW-0472">Membrane</keyword>
<evidence type="ECO:0000313" key="3">
    <source>
        <dbReference type="Proteomes" id="UP000091820"/>
    </source>
</evidence>
<keyword evidence="1" id="KW-0812">Transmembrane</keyword>
<name>A0A1A9W498_9MUSC</name>
<keyword evidence="1" id="KW-1133">Transmembrane helix</keyword>
<feature type="transmembrane region" description="Helical" evidence="1">
    <location>
        <begin position="90"/>
        <end position="108"/>
    </location>
</feature>
<organism evidence="2 3">
    <name type="scientific">Glossina brevipalpis</name>
    <dbReference type="NCBI Taxonomy" id="37001"/>
    <lineage>
        <taxon>Eukaryota</taxon>
        <taxon>Metazoa</taxon>
        <taxon>Ecdysozoa</taxon>
        <taxon>Arthropoda</taxon>
        <taxon>Hexapoda</taxon>
        <taxon>Insecta</taxon>
        <taxon>Pterygota</taxon>
        <taxon>Neoptera</taxon>
        <taxon>Endopterygota</taxon>
        <taxon>Diptera</taxon>
        <taxon>Brachycera</taxon>
        <taxon>Muscomorpha</taxon>
        <taxon>Hippoboscoidea</taxon>
        <taxon>Glossinidae</taxon>
        <taxon>Glossina</taxon>
    </lineage>
</organism>